<organism evidence="8 9">
    <name type="scientific">Streptomyces bathyalis</name>
    <dbReference type="NCBI Taxonomy" id="2710756"/>
    <lineage>
        <taxon>Bacteria</taxon>
        <taxon>Bacillati</taxon>
        <taxon>Actinomycetota</taxon>
        <taxon>Actinomycetes</taxon>
        <taxon>Kitasatosporales</taxon>
        <taxon>Streptomycetaceae</taxon>
        <taxon>Streptomyces</taxon>
    </lineage>
</organism>
<comment type="similarity">
    <text evidence="1 7">Belongs to the cytochrome P450 family.</text>
</comment>
<dbReference type="Gene3D" id="1.10.630.10">
    <property type="entry name" value="Cytochrome P450"/>
    <property type="match status" value="1"/>
</dbReference>
<dbReference type="GO" id="GO:0004497">
    <property type="term" value="F:monooxygenase activity"/>
    <property type="evidence" value="ECO:0007669"/>
    <property type="project" value="UniProtKB-KW"/>
</dbReference>
<dbReference type="AlphaFoldDB" id="A0A7T1TCE4"/>
<dbReference type="PANTHER" id="PTHR46696">
    <property type="entry name" value="P450, PUTATIVE (EUROFUNG)-RELATED"/>
    <property type="match status" value="1"/>
</dbReference>
<dbReference type="InterPro" id="IPR036396">
    <property type="entry name" value="Cyt_P450_sf"/>
</dbReference>
<dbReference type="CDD" id="cd11029">
    <property type="entry name" value="CYP107-like"/>
    <property type="match status" value="1"/>
</dbReference>
<dbReference type="EMBL" id="CP048882">
    <property type="protein sequence ID" value="QPP10348.1"/>
    <property type="molecule type" value="Genomic_DNA"/>
</dbReference>
<gene>
    <name evidence="8" type="ORF">G4Z16_02345</name>
</gene>
<dbReference type="InterPro" id="IPR017972">
    <property type="entry name" value="Cyt_P450_CS"/>
</dbReference>
<keyword evidence="5 7" id="KW-0408">Iron</keyword>
<dbReference type="PANTHER" id="PTHR46696:SF1">
    <property type="entry name" value="CYTOCHROME P450 YJIB-RELATED"/>
    <property type="match status" value="1"/>
</dbReference>
<keyword evidence="2 7" id="KW-0349">Heme</keyword>
<evidence type="ECO:0000313" key="8">
    <source>
        <dbReference type="EMBL" id="QPP10348.1"/>
    </source>
</evidence>
<dbReference type="GO" id="GO:0020037">
    <property type="term" value="F:heme binding"/>
    <property type="evidence" value="ECO:0007669"/>
    <property type="project" value="InterPro"/>
</dbReference>
<evidence type="ECO:0000256" key="1">
    <source>
        <dbReference type="ARBA" id="ARBA00010617"/>
    </source>
</evidence>
<dbReference type="KEGG" id="sbat:G4Z16_02345"/>
<dbReference type="GO" id="GO:0016705">
    <property type="term" value="F:oxidoreductase activity, acting on paired donors, with incorporation or reduction of molecular oxygen"/>
    <property type="evidence" value="ECO:0007669"/>
    <property type="project" value="InterPro"/>
</dbReference>
<name>A0A7T1TCE4_9ACTN</name>
<dbReference type="InterPro" id="IPR001128">
    <property type="entry name" value="Cyt_P450"/>
</dbReference>
<evidence type="ECO:0000313" key="9">
    <source>
        <dbReference type="Proteomes" id="UP000595046"/>
    </source>
</evidence>
<evidence type="ECO:0000256" key="2">
    <source>
        <dbReference type="ARBA" id="ARBA00022617"/>
    </source>
</evidence>
<evidence type="ECO:0000256" key="6">
    <source>
        <dbReference type="ARBA" id="ARBA00023033"/>
    </source>
</evidence>
<keyword evidence="4 7" id="KW-0560">Oxidoreductase</keyword>
<evidence type="ECO:0000256" key="3">
    <source>
        <dbReference type="ARBA" id="ARBA00022723"/>
    </source>
</evidence>
<dbReference type="PROSITE" id="PS00086">
    <property type="entry name" value="CYTOCHROME_P450"/>
    <property type="match status" value="1"/>
</dbReference>
<evidence type="ECO:0000256" key="7">
    <source>
        <dbReference type="RuleBase" id="RU000461"/>
    </source>
</evidence>
<evidence type="ECO:0000256" key="5">
    <source>
        <dbReference type="ARBA" id="ARBA00023004"/>
    </source>
</evidence>
<dbReference type="GO" id="GO:0005506">
    <property type="term" value="F:iron ion binding"/>
    <property type="evidence" value="ECO:0007669"/>
    <property type="project" value="InterPro"/>
</dbReference>
<dbReference type="SUPFAM" id="SSF48264">
    <property type="entry name" value="Cytochrome P450"/>
    <property type="match status" value="1"/>
</dbReference>
<dbReference type="FunFam" id="1.10.630.10:FF:000018">
    <property type="entry name" value="Cytochrome P450 monooxygenase"/>
    <property type="match status" value="1"/>
</dbReference>
<reference evidence="9" key="1">
    <citation type="submission" date="2020-02" db="EMBL/GenBank/DDBJ databases">
        <title>Streptomyces sp. ASO4wet.</title>
        <authorList>
            <person name="Risdian C."/>
            <person name="Landwehr W."/>
            <person name="Schupp P."/>
            <person name="Wink J."/>
        </authorList>
    </citation>
    <scope>NUCLEOTIDE SEQUENCE [LARGE SCALE GENOMIC DNA]</scope>
    <source>
        <strain evidence="9">ASO4wet</strain>
    </source>
</reference>
<proteinExistence type="inferred from homology"/>
<dbReference type="InterPro" id="IPR002397">
    <property type="entry name" value="Cyt_P450_B"/>
</dbReference>
<keyword evidence="9" id="KW-1185">Reference proteome</keyword>
<keyword evidence="6 7" id="KW-0503">Monooxygenase</keyword>
<protein>
    <submittedName>
        <fullName evidence="8">Cytochrome P450</fullName>
    </submittedName>
</protein>
<dbReference type="Proteomes" id="UP000595046">
    <property type="component" value="Chromosome"/>
</dbReference>
<dbReference type="PRINTS" id="PR00359">
    <property type="entry name" value="BP450"/>
</dbReference>
<evidence type="ECO:0000256" key="4">
    <source>
        <dbReference type="ARBA" id="ARBA00023002"/>
    </source>
</evidence>
<accession>A0A7T1TCE4</accession>
<keyword evidence="3 7" id="KW-0479">Metal-binding</keyword>
<sequence length="407" mass="44257">MHDCEAVAIDPAGADIPAEAARLRALGDLVPVELPGGIRAWAPTRHHILKSFLTDPNVSKDPRRHWETWRSGALHENPEAHWIYNWVGVENMLTAYGDDHSRLRKLIAPAFTARRTEALRPAVETITTDLLDALRTTPPGERVDLRAHYALPLPMRVICDLFGLVAGEGAQVAAFVEVMMDTTTAPEIAGKMLAGARETLTQLIDRKRAEPGEDLTSALIAAHDGQDRLSETELVDTLILLLAAGHETTVNLIGNAVVALLRNPDQLAALRAGDVPWTNAVEETLRWAPSIANLPLRFAVSDISVGSVTIRAGEAILTTFGAAGWDPEFHGADAHRFDVRRTPSEHLAFGHGAHRCVGAPLARAEAIIALPALFDAFPAMRLAEEEFEPVPSFVAHGHRTLTVRLRP</sequence>
<dbReference type="Pfam" id="PF00067">
    <property type="entry name" value="p450"/>
    <property type="match status" value="2"/>
</dbReference>
<dbReference type="PRINTS" id="PR00385">
    <property type="entry name" value="P450"/>
</dbReference>